<geneLocation type="mitochondrion" evidence="2"/>
<sequence>MGKQQLGQGKLLLMCCAVVGLKLGQLLDHSPVSLFRLLYQAFLDLFWLLAH</sequence>
<feature type="chain" id="PRO_5007152028" evidence="1">
    <location>
        <begin position="25"/>
        <end position="51"/>
    </location>
</feature>
<dbReference type="AlphaFoldDB" id="A0A117NGU6"/>
<feature type="signal peptide" evidence="1">
    <location>
        <begin position="1"/>
        <end position="24"/>
    </location>
</feature>
<protein>
    <submittedName>
        <fullName evidence="2">Uncharacterized protein</fullName>
    </submittedName>
</protein>
<gene>
    <name evidence="2" type="ORF">ABT39_MTgene5545</name>
</gene>
<dbReference type="EMBL" id="LKAM01000007">
    <property type="protein sequence ID" value="KUM47360.1"/>
    <property type="molecule type" value="Genomic_DNA"/>
</dbReference>
<name>A0A117NGU6_PICGL</name>
<evidence type="ECO:0000313" key="2">
    <source>
        <dbReference type="EMBL" id="KUM47360.1"/>
    </source>
</evidence>
<accession>A0A117NGU6</accession>
<keyword evidence="2" id="KW-0496">Mitochondrion</keyword>
<evidence type="ECO:0000256" key="1">
    <source>
        <dbReference type="SAM" id="SignalP"/>
    </source>
</evidence>
<reference evidence="2" key="1">
    <citation type="journal article" date="2015" name="Genome Biol. Evol.">
        <title>Organellar Genomes of White Spruce (Picea glauca): Assembly and Annotation.</title>
        <authorList>
            <person name="Jackman S.D."/>
            <person name="Warren R.L."/>
            <person name="Gibb E.A."/>
            <person name="Vandervalk B.P."/>
            <person name="Mohamadi H."/>
            <person name="Chu J."/>
            <person name="Raymond A."/>
            <person name="Pleasance S."/>
            <person name="Coope R."/>
            <person name="Wildung M.R."/>
            <person name="Ritland C.E."/>
            <person name="Bousquet J."/>
            <person name="Jones S.J."/>
            <person name="Bohlmann J."/>
            <person name="Birol I."/>
        </authorList>
    </citation>
    <scope>NUCLEOTIDE SEQUENCE [LARGE SCALE GENOMIC DNA]</scope>
    <source>
        <tissue evidence="2">Flushing bud</tissue>
    </source>
</reference>
<organism evidence="2">
    <name type="scientific">Picea glauca</name>
    <name type="common">White spruce</name>
    <name type="synonym">Pinus glauca</name>
    <dbReference type="NCBI Taxonomy" id="3330"/>
    <lineage>
        <taxon>Eukaryota</taxon>
        <taxon>Viridiplantae</taxon>
        <taxon>Streptophyta</taxon>
        <taxon>Embryophyta</taxon>
        <taxon>Tracheophyta</taxon>
        <taxon>Spermatophyta</taxon>
        <taxon>Pinopsida</taxon>
        <taxon>Pinidae</taxon>
        <taxon>Conifers I</taxon>
        <taxon>Pinales</taxon>
        <taxon>Pinaceae</taxon>
        <taxon>Picea</taxon>
    </lineage>
</organism>
<comment type="caution">
    <text evidence="2">The sequence shown here is derived from an EMBL/GenBank/DDBJ whole genome shotgun (WGS) entry which is preliminary data.</text>
</comment>
<keyword evidence="1" id="KW-0732">Signal</keyword>
<proteinExistence type="predicted"/>